<reference evidence="1 2" key="1">
    <citation type="submission" date="2016-07" db="EMBL/GenBank/DDBJ databases">
        <title>Pervasive Adenine N6-methylation of Active Genes in Fungi.</title>
        <authorList>
            <consortium name="DOE Joint Genome Institute"/>
            <person name="Mondo S.J."/>
            <person name="Dannebaum R.O."/>
            <person name="Kuo R.C."/>
            <person name="Labutti K."/>
            <person name="Haridas S."/>
            <person name="Kuo A."/>
            <person name="Salamov A."/>
            <person name="Ahrendt S.R."/>
            <person name="Lipzen A."/>
            <person name="Sullivan W."/>
            <person name="Andreopoulos W.B."/>
            <person name="Clum A."/>
            <person name="Lindquist E."/>
            <person name="Daum C."/>
            <person name="Ramamoorthy G.K."/>
            <person name="Gryganskyi A."/>
            <person name="Culley D."/>
            <person name="Magnuson J.K."/>
            <person name="James T.Y."/>
            <person name="O'Malley M.A."/>
            <person name="Stajich J.E."/>
            <person name="Spatafora J.W."/>
            <person name="Visel A."/>
            <person name="Grigoriev I.V."/>
        </authorList>
    </citation>
    <scope>NUCLEOTIDE SEQUENCE [LARGE SCALE GENOMIC DNA]</scope>
    <source>
        <strain evidence="1 2">JEL800</strain>
    </source>
</reference>
<evidence type="ECO:0008006" key="3">
    <source>
        <dbReference type="Google" id="ProtNLM"/>
    </source>
</evidence>
<dbReference type="Proteomes" id="UP000193642">
    <property type="component" value="Unassembled WGS sequence"/>
</dbReference>
<evidence type="ECO:0000313" key="1">
    <source>
        <dbReference type="EMBL" id="ORY36517.1"/>
    </source>
</evidence>
<dbReference type="OrthoDB" id="2348750at2759"/>
<dbReference type="AlphaFoldDB" id="A0A1Y2BPI9"/>
<dbReference type="EMBL" id="MCGO01000055">
    <property type="protein sequence ID" value="ORY36517.1"/>
    <property type="molecule type" value="Genomic_DNA"/>
</dbReference>
<organism evidence="1 2">
    <name type="scientific">Rhizoclosmatium globosum</name>
    <dbReference type="NCBI Taxonomy" id="329046"/>
    <lineage>
        <taxon>Eukaryota</taxon>
        <taxon>Fungi</taxon>
        <taxon>Fungi incertae sedis</taxon>
        <taxon>Chytridiomycota</taxon>
        <taxon>Chytridiomycota incertae sedis</taxon>
        <taxon>Chytridiomycetes</taxon>
        <taxon>Chytridiales</taxon>
        <taxon>Chytriomycetaceae</taxon>
        <taxon>Rhizoclosmatium</taxon>
    </lineage>
</organism>
<accession>A0A1Y2BPI9</accession>
<protein>
    <recommendedName>
        <fullName evidence="3">FAR1 domain-containing protein</fullName>
    </recommendedName>
</protein>
<name>A0A1Y2BPI9_9FUNG</name>
<gene>
    <name evidence="1" type="ORF">BCR33DRAFT_742771</name>
</gene>
<keyword evidence="2" id="KW-1185">Reference proteome</keyword>
<evidence type="ECO:0000313" key="2">
    <source>
        <dbReference type="Proteomes" id="UP000193642"/>
    </source>
</evidence>
<proteinExistence type="predicted"/>
<comment type="caution">
    <text evidence="1">The sequence shown here is derived from an EMBL/GenBank/DDBJ whole genome shotgun (WGS) entry which is preliminary data.</text>
</comment>
<sequence length="283" mass="31431">MIQSIEDLVAKACATEHESQGVFTKRIVAVFAGVGMPIKVARTIPNKRLELRCHRHGTPKPQHNLDPSKYRKSSSKKVGCTFGFNATKPKGGAGTFLLTDESKAELLAQLSSENYGHLNHEAFVGAFEARYVEMRQIDVCDIPVVEALARNNVSTKKIRDAVKAIEKHCAGPLSKGVPPYRLCESSRKDKESANITTQKETKLAEGLEYLKSQGFIFEFLVDEDQCIVAVFWCSEQEKSQARRYHNVMSTDTCHGAIHGMKSCSVTGVNNEFLTICFAHFAFL</sequence>